<dbReference type="InterPro" id="IPR003812">
    <property type="entry name" value="Fido"/>
</dbReference>
<gene>
    <name evidence="2" type="ORF">I6N98_09605</name>
</gene>
<evidence type="ECO:0000259" key="1">
    <source>
        <dbReference type="PROSITE" id="PS51459"/>
    </source>
</evidence>
<organism evidence="2 3">
    <name type="scientific">Spongiibacter nanhainus</name>
    <dbReference type="NCBI Taxonomy" id="2794344"/>
    <lineage>
        <taxon>Bacteria</taxon>
        <taxon>Pseudomonadati</taxon>
        <taxon>Pseudomonadota</taxon>
        <taxon>Gammaproteobacteria</taxon>
        <taxon>Cellvibrionales</taxon>
        <taxon>Spongiibacteraceae</taxon>
        <taxon>Spongiibacter</taxon>
    </lineage>
</organism>
<name>A0A7T4QXL2_9GAMM</name>
<dbReference type="PANTHER" id="PTHR39426">
    <property type="entry name" value="HOMOLOGY TO DEATH-ON-CURING PROTEIN OF PHAGE P1"/>
    <property type="match status" value="1"/>
</dbReference>
<feature type="domain" description="Fido" evidence="1">
    <location>
        <begin position="14"/>
        <end position="133"/>
    </location>
</feature>
<dbReference type="Gene3D" id="1.20.120.1870">
    <property type="entry name" value="Fic/DOC protein, Fido domain"/>
    <property type="match status" value="1"/>
</dbReference>
<dbReference type="KEGG" id="snan:I6N98_09605"/>
<dbReference type="GO" id="GO:0016301">
    <property type="term" value="F:kinase activity"/>
    <property type="evidence" value="ECO:0007669"/>
    <property type="project" value="InterPro"/>
</dbReference>
<dbReference type="Proteomes" id="UP000596063">
    <property type="component" value="Chromosome"/>
</dbReference>
<dbReference type="PROSITE" id="PS51459">
    <property type="entry name" value="FIDO"/>
    <property type="match status" value="1"/>
</dbReference>
<dbReference type="EMBL" id="CP066167">
    <property type="protein sequence ID" value="QQD16660.1"/>
    <property type="molecule type" value="Genomic_DNA"/>
</dbReference>
<dbReference type="PANTHER" id="PTHR39426:SF1">
    <property type="entry name" value="HOMOLOGY TO DEATH-ON-CURING PROTEIN OF PHAGE P1"/>
    <property type="match status" value="1"/>
</dbReference>
<dbReference type="RefSeq" id="WP_198568180.1">
    <property type="nucleotide sequence ID" value="NZ_CP066167.1"/>
</dbReference>
<protein>
    <submittedName>
        <fullName evidence="2">Type II toxin-antitoxin system death-on-curing family toxin</fullName>
    </submittedName>
</protein>
<dbReference type="AlphaFoldDB" id="A0A7T4QXL2"/>
<dbReference type="InterPro" id="IPR053737">
    <property type="entry name" value="Type_II_TA_Toxin"/>
</dbReference>
<dbReference type="InterPro" id="IPR036597">
    <property type="entry name" value="Fido-like_dom_sf"/>
</dbReference>
<dbReference type="NCBIfam" id="TIGR01550">
    <property type="entry name" value="DOC_P1"/>
    <property type="match status" value="1"/>
</dbReference>
<reference evidence="2 3" key="1">
    <citation type="submission" date="2020-12" db="EMBL/GenBank/DDBJ databases">
        <authorList>
            <person name="Shan Y."/>
        </authorList>
    </citation>
    <scope>NUCLEOTIDE SEQUENCE [LARGE SCALE GENOMIC DNA]</scope>
    <source>
        <strain evidence="3">csc3.9</strain>
    </source>
</reference>
<keyword evidence="3" id="KW-1185">Reference proteome</keyword>
<proteinExistence type="predicted"/>
<dbReference type="Pfam" id="PF02661">
    <property type="entry name" value="Fic"/>
    <property type="match status" value="1"/>
</dbReference>
<accession>A0A7T4QXL2</accession>
<evidence type="ECO:0000313" key="3">
    <source>
        <dbReference type="Proteomes" id="UP000596063"/>
    </source>
</evidence>
<evidence type="ECO:0000313" key="2">
    <source>
        <dbReference type="EMBL" id="QQD16660.1"/>
    </source>
</evidence>
<dbReference type="SUPFAM" id="SSF140931">
    <property type="entry name" value="Fic-like"/>
    <property type="match status" value="1"/>
</dbReference>
<sequence length="160" mass="17915">MSTTEYCDGSIRYLSPQDIEDINSFVILSITPEEPIGVIENSILHGAQSRPSMYRYYEETNDMATLAAVLLTSTIKAHAFLNGNKRTAFVSAVVFLRINGYRFDPPLSETLTFCKGIAEDQINMSQVAYWIATHSRPSDSADLLSDCLHIVFSEYEGFRA</sequence>
<dbReference type="InterPro" id="IPR006440">
    <property type="entry name" value="Doc"/>
</dbReference>